<keyword evidence="3" id="KW-1185">Reference proteome</keyword>
<feature type="region of interest" description="Disordered" evidence="1">
    <location>
        <begin position="698"/>
        <end position="735"/>
    </location>
</feature>
<dbReference type="STRING" id="51028.A0A0N4VJ63"/>
<name>A0A0N4VJ63_ENTVE</name>
<feature type="compositionally biased region" description="Low complexity" evidence="1">
    <location>
        <begin position="408"/>
        <end position="422"/>
    </location>
</feature>
<feature type="region of interest" description="Disordered" evidence="1">
    <location>
        <begin position="87"/>
        <end position="167"/>
    </location>
</feature>
<dbReference type="Proteomes" id="UP000274131">
    <property type="component" value="Unassembled WGS sequence"/>
</dbReference>
<dbReference type="WBParaSite" id="EVEC_0001088401-mRNA-1">
    <property type="protein sequence ID" value="EVEC_0001088401-mRNA-1"/>
    <property type="gene ID" value="EVEC_0001088401"/>
</dbReference>
<feature type="region of interest" description="Disordered" evidence="1">
    <location>
        <begin position="597"/>
        <end position="629"/>
    </location>
</feature>
<evidence type="ECO:0000313" key="2">
    <source>
        <dbReference type="EMBL" id="VDD95458.1"/>
    </source>
</evidence>
<feature type="region of interest" description="Disordered" evidence="1">
    <location>
        <begin position="541"/>
        <end position="577"/>
    </location>
</feature>
<protein>
    <submittedName>
        <fullName evidence="4">WW domain-binding protein 11</fullName>
    </submittedName>
</protein>
<feature type="compositionally biased region" description="Pro residues" evidence="1">
    <location>
        <begin position="704"/>
        <end position="718"/>
    </location>
</feature>
<feature type="compositionally biased region" description="Low complexity" evidence="1">
    <location>
        <begin position="451"/>
        <end position="464"/>
    </location>
</feature>
<gene>
    <name evidence="2" type="ORF">EVEC_LOCUS10209</name>
</gene>
<evidence type="ECO:0000313" key="4">
    <source>
        <dbReference type="WBParaSite" id="EVEC_0001088401-mRNA-1"/>
    </source>
</evidence>
<evidence type="ECO:0000256" key="1">
    <source>
        <dbReference type="SAM" id="MobiDB-lite"/>
    </source>
</evidence>
<feature type="compositionally biased region" description="Basic and acidic residues" evidence="1">
    <location>
        <begin position="158"/>
        <end position="167"/>
    </location>
</feature>
<feature type="region of interest" description="Disordered" evidence="1">
    <location>
        <begin position="438"/>
        <end position="524"/>
    </location>
</feature>
<feature type="compositionally biased region" description="Pro residues" evidence="1">
    <location>
        <begin position="387"/>
        <end position="407"/>
    </location>
</feature>
<proteinExistence type="predicted"/>
<reference evidence="2 3" key="2">
    <citation type="submission" date="2018-10" db="EMBL/GenBank/DDBJ databases">
        <authorList>
            <consortium name="Pathogen Informatics"/>
        </authorList>
    </citation>
    <scope>NUCLEOTIDE SEQUENCE [LARGE SCALE GENOMIC DNA]</scope>
</reference>
<feature type="compositionally biased region" description="Polar residues" evidence="1">
    <location>
        <begin position="475"/>
        <end position="504"/>
    </location>
</feature>
<accession>A0A0N4VJ63</accession>
<dbReference type="OrthoDB" id="5819795at2759"/>
<dbReference type="EMBL" id="UXUI01010633">
    <property type="protein sequence ID" value="VDD95458.1"/>
    <property type="molecule type" value="Genomic_DNA"/>
</dbReference>
<sequence length="841" mass="88920">MIIANENKPLLMPTMTTEVLNEPEEMTKVEAHDEASGEIGSSPVMDIAEQEDGEVSDASSAVSYFMLIFLNIAWDKMANDEGEIVEHRGVADDEQSTKAASVKGEDDPDEEKKSTLQKLKSMKFRAKTKVAAGSPMHERKDREKKERQTPISTRTASPRRDNEEDRRLRKRRWEEHIVEGRPSPRGEVRQRSFVREPLSPVSLRQNEPQKLVDNPSTLRPRVEQVVNITEPEITALSDSELRSMIARMCELEKEQLRIFNGRLRQIETLHGFFKTAKEDVDRLFTVVPPHMRSDILHLPGYPGSVSRREESPAAAINGIPSQQLNGGMRGMPINNRPSIAAPFGPHGIPISGIAPPPGMPPIAHGILPPHNIPPPVMGPMPGLPPMSGMIPPPGIAPPSSGAPPNGPPINSQTGNSVPGPSSSGIIIISSVTFDSVNEATDVRPGTGNVVPSTSQPSQEQPPNSRTAFPVAPSLLNRNQPTAFATNPPTADNTQQSSSGPQSFLSMPPPSSHIQPGHFGPAATGVSATSFGQVVTEALAPASGMPNLSKPPPSFPGATSSLPPNFSVPPPSSTVASSSVVTGASSLTVTSVSNLNVQTSLSSSHPPGASSPTRNPRKSPIPATTALPPVNLSVPPPMFNLPPPRSGVPFTTPPPNTTMPPLNRPPPGTQCTVSNLVPGGVPNLAMNMPTAINLTSAPLAAPPNLSQPPPNLSFPPPSIRQPTNLGTPRPAIPLSSGAAATIPSATALPRMTVPPPNITTLSVPPPSTGAKKLPAVDLSSGSGIGTSSTVFHSFASPSQQSSHFTNRTLATVNVEVRDVSKIKLTGENNRLITVSDEEETGK</sequence>
<evidence type="ECO:0000313" key="3">
    <source>
        <dbReference type="Proteomes" id="UP000274131"/>
    </source>
</evidence>
<feature type="region of interest" description="Disordered" evidence="1">
    <location>
        <begin position="387"/>
        <end position="422"/>
    </location>
</feature>
<reference evidence="4" key="1">
    <citation type="submission" date="2017-02" db="UniProtKB">
        <authorList>
            <consortium name="WormBaseParasite"/>
        </authorList>
    </citation>
    <scope>IDENTIFICATION</scope>
</reference>
<organism evidence="4">
    <name type="scientific">Enterobius vermicularis</name>
    <name type="common">Human pinworm</name>
    <dbReference type="NCBI Taxonomy" id="51028"/>
    <lineage>
        <taxon>Eukaryota</taxon>
        <taxon>Metazoa</taxon>
        <taxon>Ecdysozoa</taxon>
        <taxon>Nematoda</taxon>
        <taxon>Chromadorea</taxon>
        <taxon>Rhabditida</taxon>
        <taxon>Spirurina</taxon>
        <taxon>Oxyuridomorpha</taxon>
        <taxon>Oxyuroidea</taxon>
        <taxon>Oxyuridae</taxon>
        <taxon>Enterobius</taxon>
    </lineage>
</organism>
<dbReference type="AlphaFoldDB" id="A0A0N4VJ63"/>
<feature type="compositionally biased region" description="Basic and acidic residues" evidence="1">
    <location>
        <begin position="136"/>
        <end position="148"/>
    </location>
</feature>
<feature type="compositionally biased region" description="Low complexity" evidence="1">
    <location>
        <begin position="599"/>
        <end position="611"/>
    </location>
</feature>